<feature type="region of interest" description="Disordered" evidence="1">
    <location>
        <begin position="49"/>
        <end position="93"/>
    </location>
</feature>
<reference evidence="2" key="1">
    <citation type="journal article" date="2019" name="bioRxiv">
        <title>The Genome of the Zebra Mussel, Dreissena polymorpha: A Resource for Invasive Species Research.</title>
        <authorList>
            <person name="McCartney M.A."/>
            <person name="Auch B."/>
            <person name="Kono T."/>
            <person name="Mallez S."/>
            <person name="Zhang Y."/>
            <person name="Obille A."/>
            <person name="Becker A."/>
            <person name="Abrahante J.E."/>
            <person name="Garbe J."/>
            <person name="Badalamenti J.P."/>
            <person name="Herman A."/>
            <person name="Mangelson H."/>
            <person name="Liachko I."/>
            <person name="Sullivan S."/>
            <person name="Sone E.D."/>
            <person name="Koren S."/>
            <person name="Silverstein K.A.T."/>
            <person name="Beckman K.B."/>
            <person name="Gohl D.M."/>
        </authorList>
    </citation>
    <scope>NUCLEOTIDE SEQUENCE</scope>
    <source>
        <strain evidence="2">Duluth1</strain>
        <tissue evidence="2">Whole animal</tissue>
    </source>
</reference>
<dbReference type="AlphaFoldDB" id="A0A9D4F1C0"/>
<evidence type="ECO:0000313" key="2">
    <source>
        <dbReference type="EMBL" id="KAH3789878.1"/>
    </source>
</evidence>
<evidence type="ECO:0000313" key="3">
    <source>
        <dbReference type="Proteomes" id="UP000828390"/>
    </source>
</evidence>
<accession>A0A9D4F1C0</accession>
<keyword evidence="3" id="KW-1185">Reference proteome</keyword>
<dbReference type="EMBL" id="JAIWYP010000008">
    <property type="protein sequence ID" value="KAH3789878.1"/>
    <property type="molecule type" value="Genomic_DNA"/>
</dbReference>
<comment type="caution">
    <text evidence="2">The sequence shown here is derived from an EMBL/GenBank/DDBJ whole genome shotgun (WGS) entry which is preliminary data.</text>
</comment>
<proteinExistence type="predicted"/>
<organism evidence="2 3">
    <name type="scientific">Dreissena polymorpha</name>
    <name type="common">Zebra mussel</name>
    <name type="synonym">Mytilus polymorpha</name>
    <dbReference type="NCBI Taxonomy" id="45954"/>
    <lineage>
        <taxon>Eukaryota</taxon>
        <taxon>Metazoa</taxon>
        <taxon>Spiralia</taxon>
        <taxon>Lophotrochozoa</taxon>
        <taxon>Mollusca</taxon>
        <taxon>Bivalvia</taxon>
        <taxon>Autobranchia</taxon>
        <taxon>Heteroconchia</taxon>
        <taxon>Euheterodonta</taxon>
        <taxon>Imparidentia</taxon>
        <taxon>Neoheterodontei</taxon>
        <taxon>Myida</taxon>
        <taxon>Dreissenoidea</taxon>
        <taxon>Dreissenidae</taxon>
        <taxon>Dreissena</taxon>
    </lineage>
</organism>
<reference evidence="2" key="2">
    <citation type="submission" date="2020-11" db="EMBL/GenBank/DDBJ databases">
        <authorList>
            <person name="McCartney M.A."/>
            <person name="Auch B."/>
            <person name="Kono T."/>
            <person name="Mallez S."/>
            <person name="Becker A."/>
            <person name="Gohl D.M."/>
            <person name="Silverstein K.A.T."/>
            <person name="Koren S."/>
            <person name="Bechman K.B."/>
            <person name="Herman A."/>
            <person name="Abrahante J.E."/>
            <person name="Garbe J."/>
        </authorList>
    </citation>
    <scope>NUCLEOTIDE SEQUENCE</scope>
    <source>
        <strain evidence="2">Duluth1</strain>
        <tissue evidence="2">Whole animal</tissue>
    </source>
</reference>
<evidence type="ECO:0000256" key="1">
    <source>
        <dbReference type="SAM" id="MobiDB-lite"/>
    </source>
</evidence>
<sequence>MAQGGDASLLEAMERLKRENEAFIAKCETLTLEKELDTLERDKIRSRFSTPGIETETPKPLSKLLFPGKNVTTRAKTSLRPSPSVKAATNDGQ</sequence>
<name>A0A9D4F1C0_DREPO</name>
<gene>
    <name evidence="2" type="ORF">DPMN_168067</name>
</gene>
<feature type="compositionally biased region" description="Polar residues" evidence="1">
    <location>
        <begin position="70"/>
        <end position="81"/>
    </location>
</feature>
<dbReference type="Proteomes" id="UP000828390">
    <property type="component" value="Unassembled WGS sequence"/>
</dbReference>
<protein>
    <submittedName>
        <fullName evidence="2">Uncharacterized protein</fullName>
    </submittedName>
</protein>